<feature type="compositionally biased region" description="Basic and acidic residues" evidence="2">
    <location>
        <begin position="535"/>
        <end position="545"/>
    </location>
</feature>
<feature type="domain" description="Pentatricopeptide repeat-containing protein-mitochondrial" evidence="3">
    <location>
        <begin position="142"/>
        <end position="232"/>
    </location>
</feature>
<reference evidence="5" key="2">
    <citation type="submission" date="2010-04" db="EMBL/GenBank/DDBJ databases">
        <authorList>
            <person name="Buell R."/>
            <person name="Hamilton J."/>
            <person name="Hostetler J."/>
        </authorList>
    </citation>
    <scope>NUCLEOTIDE SEQUENCE [LARGE SCALE GENOMIC DNA]</scope>
    <source>
        <strain evidence="5">DAOM:BR144</strain>
    </source>
</reference>
<sequence>MFASNFSSSAKQSLINLGKKVESSSAKVDGESDYQKAKRLQKAMTGPLDKFLYHCRQRKDYKQIEGIAYVWDDVFPQFASNMKHRTIICENYAFVLNYQQRFGDVIDNLFKKQLSVRTNGGESVNYKALMMSSQLAESILLACGHLKDTESAVRLLEIMRLKNVRITKVAYFHLLNTLLKDEENVNLGLVLQLCEEVVHDLNDTVPMSLLPTVIKVAAEHDELDRAMNVYNHPIDAPMDSFTEFRFEICLQCLCNHGYISAMMEIYNNVMKSSTATRGLKERLSKCLLLKCLKDRKTEHHEAVAEVALDILEIMEEHQIETNHHTVYPLIRTLLLGKYITTGDDLIAFFSKYSHVIELNSFSICEAVIACVFCKDVQLVDKLFVHALDNNIPIKYAALEKVVSFYYKLGMLGDLEKVADIIRALRLNKHIPLGIAVTEIGMASNIRLGRYEEVIHLFEDFSAMDGERKRILKRRIMLKSALKAYAALNRLDESNAIKVLLGNSYGNVLKRTSESADGVEDNGDDDEDFSDFFTESIDKKIDDRNP</sequence>
<dbReference type="InterPro" id="IPR057027">
    <property type="entry name" value="TPR_mt"/>
</dbReference>
<dbReference type="Gene3D" id="1.25.40.10">
    <property type="entry name" value="Tetratricopeptide repeat domain"/>
    <property type="match status" value="1"/>
</dbReference>
<proteinExistence type="predicted"/>
<reference evidence="5" key="1">
    <citation type="journal article" date="2010" name="Genome Biol.">
        <title>Genome sequence of the necrotrophic plant pathogen Pythium ultimum reveals original pathogenicity mechanisms and effector repertoire.</title>
        <authorList>
            <person name="Levesque C.A."/>
            <person name="Brouwer H."/>
            <person name="Cano L."/>
            <person name="Hamilton J.P."/>
            <person name="Holt C."/>
            <person name="Huitema E."/>
            <person name="Raffaele S."/>
            <person name="Robideau G.P."/>
            <person name="Thines M."/>
            <person name="Win J."/>
            <person name="Zerillo M.M."/>
            <person name="Beakes G.W."/>
            <person name="Boore J.L."/>
            <person name="Busam D."/>
            <person name="Dumas B."/>
            <person name="Ferriera S."/>
            <person name="Fuerstenberg S.I."/>
            <person name="Gachon C.M."/>
            <person name="Gaulin E."/>
            <person name="Govers F."/>
            <person name="Grenville-Briggs L."/>
            <person name="Horner N."/>
            <person name="Hostetler J."/>
            <person name="Jiang R.H."/>
            <person name="Johnson J."/>
            <person name="Krajaejun T."/>
            <person name="Lin H."/>
            <person name="Meijer H.J."/>
            <person name="Moore B."/>
            <person name="Morris P."/>
            <person name="Phuntmart V."/>
            <person name="Puiu D."/>
            <person name="Shetty J."/>
            <person name="Stajich J.E."/>
            <person name="Tripathy S."/>
            <person name="Wawra S."/>
            <person name="van West P."/>
            <person name="Whitty B.R."/>
            <person name="Coutinho P.M."/>
            <person name="Henrissat B."/>
            <person name="Martin F."/>
            <person name="Thomas P.D."/>
            <person name="Tyler B.M."/>
            <person name="De Vries R.P."/>
            <person name="Kamoun S."/>
            <person name="Yandell M."/>
            <person name="Tisserat N."/>
            <person name="Buell C.R."/>
        </authorList>
    </citation>
    <scope>NUCLEOTIDE SEQUENCE</scope>
    <source>
        <strain evidence="5">DAOM:BR144</strain>
    </source>
</reference>
<evidence type="ECO:0000259" key="3">
    <source>
        <dbReference type="Pfam" id="PF23276"/>
    </source>
</evidence>
<dbReference type="EMBL" id="GL376624">
    <property type="status" value="NOT_ANNOTATED_CDS"/>
    <property type="molecule type" value="Genomic_DNA"/>
</dbReference>
<organism evidence="4 5">
    <name type="scientific">Globisporangium ultimum (strain ATCC 200006 / CBS 805.95 / DAOM BR144)</name>
    <name type="common">Pythium ultimum</name>
    <dbReference type="NCBI Taxonomy" id="431595"/>
    <lineage>
        <taxon>Eukaryota</taxon>
        <taxon>Sar</taxon>
        <taxon>Stramenopiles</taxon>
        <taxon>Oomycota</taxon>
        <taxon>Peronosporomycetes</taxon>
        <taxon>Pythiales</taxon>
        <taxon>Pythiaceae</taxon>
        <taxon>Globisporangium</taxon>
    </lineage>
</organism>
<dbReference type="HOGENOM" id="CLU_006676_1_0_1"/>
<dbReference type="Proteomes" id="UP000019132">
    <property type="component" value="Unassembled WGS sequence"/>
</dbReference>
<feature type="compositionally biased region" description="Acidic residues" evidence="2">
    <location>
        <begin position="516"/>
        <end position="529"/>
    </location>
</feature>
<dbReference type="eggNOG" id="ENOG502S402">
    <property type="taxonomic scope" value="Eukaryota"/>
</dbReference>
<dbReference type="AlphaFoldDB" id="K3WYE7"/>
<evidence type="ECO:0000256" key="2">
    <source>
        <dbReference type="SAM" id="MobiDB-lite"/>
    </source>
</evidence>
<evidence type="ECO:0000256" key="1">
    <source>
        <dbReference type="ARBA" id="ARBA00022737"/>
    </source>
</evidence>
<dbReference type="InterPro" id="IPR011990">
    <property type="entry name" value="TPR-like_helical_dom_sf"/>
</dbReference>
<dbReference type="EnsemblProtists" id="PYU1_T009996">
    <property type="protein sequence ID" value="PYU1_T009996"/>
    <property type="gene ID" value="PYU1_G009977"/>
</dbReference>
<keyword evidence="1" id="KW-0677">Repeat</keyword>
<dbReference type="Pfam" id="PF23276">
    <property type="entry name" value="TPR_24"/>
    <property type="match status" value="1"/>
</dbReference>
<dbReference type="STRING" id="431595.K3WYE7"/>
<protein>
    <recommendedName>
        <fullName evidence="3">Pentatricopeptide repeat-containing protein-mitochondrial domain-containing protein</fullName>
    </recommendedName>
</protein>
<dbReference type="OMA" id="RWAMEAH"/>
<reference evidence="4" key="3">
    <citation type="submission" date="2015-02" db="UniProtKB">
        <authorList>
            <consortium name="EnsemblProtists"/>
        </authorList>
    </citation>
    <scope>IDENTIFICATION</scope>
    <source>
        <strain evidence="4">DAOM BR144</strain>
    </source>
</reference>
<evidence type="ECO:0000313" key="4">
    <source>
        <dbReference type="EnsemblProtists" id="PYU1_T009996"/>
    </source>
</evidence>
<accession>K3WYE7</accession>
<dbReference type="InParanoid" id="K3WYE7"/>
<name>K3WYE7_GLOUD</name>
<evidence type="ECO:0000313" key="5">
    <source>
        <dbReference type="Proteomes" id="UP000019132"/>
    </source>
</evidence>
<keyword evidence="5" id="KW-1185">Reference proteome</keyword>
<feature type="region of interest" description="Disordered" evidence="2">
    <location>
        <begin position="512"/>
        <end position="545"/>
    </location>
</feature>
<dbReference type="VEuPathDB" id="FungiDB:PYU1_G009977"/>